<reference evidence="1" key="1">
    <citation type="submission" date="2016-08" db="EMBL/GenBank/DDBJ databases">
        <authorList>
            <person name="Ngugi D.K."/>
            <person name="Miyake S."/>
            <person name="Stingl U."/>
        </authorList>
    </citation>
    <scope>NUCLEOTIDE SEQUENCE</scope>
    <source>
        <strain evidence="1">SCG-D08WGA-EpuloA1</strain>
    </source>
</reference>
<dbReference type="Proteomes" id="UP000188637">
    <property type="component" value="Unassembled WGS sequence"/>
</dbReference>
<comment type="caution">
    <text evidence="1">The sequence shown here is derived from an EMBL/GenBank/DDBJ whole genome shotgun (WGS) entry which is preliminary data.</text>
</comment>
<protein>
    <submittedName>
        <fullName evidence="1">Uncharacterized protein</fullName>
    </submittedName>
</protein>
<dbReference type="EMBL" id="LJHD01000295">
    <property type="protein sequence ID" value="ONI38282.1"/>
    <property type="molecule type" value="Genomic_DNA"/>
</dbReference>
<accession>A0ACC8X8G1</accession>
<sequence length="372" mass="43590">MKQLINFKKFINQVDNLHQSRFILKWDMETCMPKKGTELNIAASTYLSDEIFKLTVSDEMKNYLDELSKEENLAKMDNIFKTMILKEKKNLDRKKNIPPELVKHRTEVCQRSQNTWFSAKKENDFNKMVPYFQEIIMLSKEIAHYKDPNSSAYDIILDDYEQDMDAEHIEKIFNELKNGTLPLIEAISKKKKFDDSKFKGEFKKSNQKELAYYLMDTIGYNLNAGALGESEHPFTMGIAPFDVRITTNYHADDIRPSLFSILHECGHAIYEQNINKNLVGTFLNKGTTMGVHESQSRFYENIIGRNKNFWINHYEQLGQIVPYFKNIPIDEFYMAINKVEPSLIRIHADELTYNLHIIVRFELEKALFDGSL</sequence>
<evidence type="ECO:0000313" key="1">
    <source>
        <dbReference type="EMBL" id="ONI38282.1"/>
    </source>
</evidence>
<keyword evidence="2" id="KW-1185">Reference proteome</keyword>
<organism evidence="1 2">
    <name type="scientific">Candidatus Epulonipiscium fishelsonii</name>
    <dbReference type="NCBI Taxonomy" id="77094"/>
    <lineage>
        <taxon>Bacteria</taxon>
        <taxon>Bacillati</taxon>
        <taxon>Bacillota</taxon>
        <taxon>Clostridia</taxon>
        <taxon>Lachnospirales</taxon>
        <taxon>Lachnospiraceae</taxon>
        <taxon>Candidatus Epulonipiscium</taxon>
    </lineage>
</organism>
<evidence type="ECO:0000313" key="2">
    <source>
        <dbReference type="Proteomes" id="UP000188637"/>
    </source>
</evidence>
<gene>
    <name evidence="1" type="ORF">AN640_00560</name>
</gene>
<name>A0ACC8X8G1_9FIRM</name>
<proteinExistence type="predicted"/>